<comment type="caution">
    <text evidence="2">The sequence shown here is derived from an EMBL/GenBank/DDBJ whole genome shotgun (WGS) entry which is preliminary data.</text>
</comment>
<name>A0ABQ8HU33_9ROSI</name>
<feature type="coiled-coil region" evidence="1">
    <location>
        <begin position="46"/>
        <end position="80"/>
    </location>
</feature>
<keyword evidence="3" id="KW-1185">Reference proteome</keyword>
<sequence>MGGHEALEVAKTVLEVADVAWLAVESCHHHHDRHDHHDRQDQESYDNQARDNLEALKSENRRLRNLLDQNLKLLENLSESPALLNDCPPDLYARLVATVDSEKFLIRLKSLHQASINGTGIEFPFKDATVDDVRSAGILINVDQEEPSWWVWVTDEMVPSNVEEWSGIDNENYVVVSEEHVVDGVANFMAKCLMSNPKAVNLAPEELQKVLAKALDGVSKLEKMLGIWSAGKMFYTLSTWGLALAGNLLYNQVSRMKSHLKTIAAQQEAAVSQAISCWRLQFQAPGGIKVPDAIMNRLYRSRAVLRLAATGVHATSKVVLRAL</sequence>
<dbReference type="Proteomes" id="UP000827721">
    <property type="component" value="Unassembled WGS sequence"/>
</dbReference>
<gene>
    <name evidence="2" type="ORF">JRO89_XS07G0174700</name>
</gene>
<protein>
    <submittedName>
        <fullName evidence="2">Uncharacterized protein</fullName>
    </submittedName>
</protein>
<dbReference type="EMBL" id="JAFEMO010000007">
    <property type="protein sequence ID" value="KAH7567880.1"/>
    <property type="molecule type" value="Genomic_DNA"/>
</dbReference>
<keyword evidence="1" id="KW-0175">Coiled coil</keyword>
<evidence type="ECO:0000256" key="1">
    <source>
        <dbReference type="SAM" id="Coils"/>
    </source>
</evidence>
<proteinExistence type="predicted"/>
<evidence type="ECO:0000313" key="2">
    <source>
        <dbReference type="EMBL" id="KAH7567880.1"/>
    </source>
</evidence>
<evidence type="ECO:0000313" key="3">
    <source>
        <dbReference type="Proteomes" id="UP000827721"/>
    </source>
</evidence>
<dbReference type="PANTHER" id="PTHR33874">
    <property type="entry name" value="RING FINGER PROTEIN"/>
    <property type="match status" value="1"/>
</dbReference>
<dbReference type="PANTHER" id="PTHR33874:SF4">
    <property type="entry name" value="EXPRESSED PROTEIN"/>
    <property type="match status" value="1"/>
</dbReference>
<accession>A0ABQ8HU33</accession>
<reference evidence="2 3" key="1">
    <citation type="submission" date="2021-02" db="EMBL/GenBank/DDBJ databases">
        <title>Plant Genome Project.</title>
        <authorList>
            <person name="Zhang R.-G."/>
        </authorList>
    </citation>
    <scope>NUCLEOTIDE SEQUENCE [LARGE SCALE GENOMIC DNA]</scope>
    <source>
        <tissue evidence="2">Leaves</tissue>
    </source>
</reference>
<organism evidence="2 3">
    <name type="scientific">Xanthoceras sorbifolium</name>
    <dbReference type="NCBI Taxonomy" id="99658"/>
    <lineage>
        <taxon>Eukaryota</taxon>
        <taxon>Viridiplantae</taxon>
        <taxon>Streptophyta</taxon>
        <taxon>Embryophyta</taxon>
        <taxon>Tracheophyta</taxon>
        <taxon>Spermatophyta</taxon>
        <taxon>Magnoliopsida</taxon>
        <taxon>eudicotyledons</taxon>
        <taxon>Gunneridae</taxon>
        <taxon>Pentapetalae</taxon>
        <taxon>rosids</taxon>
        <taxon>malvids</taxon>
        <taxon>Sapindales</taxon>
        <taxon>Sapindaceae</taxon>
        <taxon>Xanthoceroideae</taxon>
        <taxon>Xanthoceras</taxon>
    </lineage>
</organism>